<feature type="domain" description="Deubiquitinating enzyme MINDY-3/4 conserved" evidence="4">
    <location>
        <begin position="22"/>
        <end position="359"/>
    </location>
</feature>
<dbReference type="GO" id="GO:0071108">
    <property type="term" value="P:protein K48-linked deubiquitination"/>
    <property type="evidence" value="ECO:0007669"/>
    <property type="project" value="InterPro"/>
</dbReference>
<accession>A0A1I8Q565</accession>
<keyword evidence="6" id="KW-1185">Reference proteome</keyword>
<dbReference type="PANTHER" id="PTHR12473:SF8">
    <property type="entry name" value="UBIQUITIN CARBOXYL-TERMINAL HYDROLASE MINDY-4-RELATED"/>
    <property type="match status" value="1"/>
</dbReference>
<gene>
    <name evidence="5" type="primary">106094217</name>
</gene>
<dbReference type="GO" id="GO:0006508">
    <property type="term" value="P:proteolysis"/>
    <property type="evidence" value="ECO:0007669"/>
    <property type="project" value="UniProtKB-KW"/>
</dbReference>
<organism evidence="5 6">
    <name type="scientific">Stomoxys calcitrans</name>
    <name type="common">Stable fly</name>
    <name type="synonym">Conops calcitrans</name>
    <dbReference type="NCBI Taxonomy" id="35570"/>
    <lineage>
        <taxon>Eukaryota</taxon>
        <taxon>Metazoa</taxon>
        <taxon>Ecdysozoa</taxon>
        <taxon>Arthropoda</taxon>
        <taxon>Hexapoda</taxon>
        <taxon>Insecta</taxon>
        <taxon>Pterygota</taxon>
        <taxon>Neoptera</taxon>
        <taxon>Endopterygota</taxon>
        <taxon>Diptera</taxon>
        <taxon>Brachycera</taxon>
        <taxon>Muscomorpha</taxon>
        <taxon>Muscoidea</taxon>
        <taxon>Muscidae</taxon>
        <taxon>Stomoxys</taxon>
    </lineage>
</organism>
<evidence type="ECO:0000313" key="5">
    <source>
        <dbReference type="EnsemblMetazoa" id="SCAU014005-PA"/>
    </source>
</evidence>
<dbReference type="SMART" id="SM01174">
    <property type="entry name" value="DUF4205"/>
    <property type="match status" value="1"/>
</dbReference>
<dbReference type="InterPro" id="IPR039785">
    <property type="entry name" value="MINY3/4"/>
</dbReference>
<feature type="compositionally biased region" description="Polar residues" evidence="3">
    <location>
        <begin position="349"/>
        <end position="358"/>
    </location>
</feature>
<evidence type="ECO:0000313" key="6">
    <source>
        <dbReference type="Proteomes" id="UP000095300"/>
    </source>
</evidence>
<dbReference type="InterPro" id="IPR025257">
    <property type="entry name" value="MINDY-3/4_CD"/>
</dbReference>
<evidence type="ECO:0000256" key="3">
    <source>
        <dbReference type="SAM" id="MobiDB-lite"/>
    </source>
</evidence>
<dbReference type="Proteomes" id="UP000095300">
    <property type="component" value="Unassembled WGS sequence"/>
</dbReference>
<keyword evidence="2" id="KW-0833">Ubl conjugation pathway</keyword>
<dbReference type="EnsemblMetazoa" id="SCAU014005-RA">
    <property type="protein sequence ID" value="SCAU014005-PA"/>
    <property type="gene ID" value="SCAU014005"/>
</dbReference>
<protein>
    <recommendedName>
        <fullName evidence="2">Ubiquitin carboxyl-terminal hydrolase MINDY</fullName>
        <ecNumber evidence="2">3.4.19.12</ecNumber>
    </recommendedName>
</protein>
<dbReference type="Pfam" id="PF13898">
    <property type="entry name" value="MINDY-3_4_CD"/>
    <property type="match status" value="1"/>
</dbReference>
<dbReference type="PANTHER" id="PTHR12473">
    <property type="entry name" value="UBIQUITIN CARBOXYL-TERMINAL HYDROLASE MINDY-4-RELATED"/>
    <property type="match status" value="1"/>
</dbReference>
<name>A0A1I8Q565_STOCA</name>
<dbReference type="GO" id="GO:0004843">
    <property type="term" value="F:cysteine-type deubiquitinase activity"/>
    <property type="evidence" value="ECO:0007669"/>
    <property type="project" value="UniProtKB-UniRule"/>
</dbReference>
<dbReference type="EC" id="3.4.19.12" evidence="2"/>
<dbReference type="GO" id="GO:1990380">
    <property type="term" value="F:K48-linked deubiquitinase activity"/>
    <property type="evidence" value="ECO:0007669"/>
    <property type="project" value="UniProtKB-UniRule"/>
</dbReference>
<dbReference type="KEGG" id="scac:106094217"/>
<comment type="similarity">
    <text evidence="1 2">Belongs to the MINDY deubiquitinase family. FAM188 subfamily.</text>
</comment>
<proteinExistence type="inferred from homology"/>
<dbReference type="VEuPathDB" id="VectorBase:SCAU014005"/>
<evidence type="ECO:0000256" key="1">
    <source>
        <dbReference type="ARBA" id="ARBA00011074"/>
    </source>
</evidence>
<dbReference type="AlphaFoldDB" id="A0A1I8Q565"/>
<evidence type="ECO:0000259" key="4">
    <source>
        <dbReference type="SMART" id="SM01174"/>
    </source>
</evidence>
<keyword evidence="2" id="KW-0378">Hydrolase</keyword>
<keyword evidence="2" id="KW-0645">Protease</keyword>
<comment type="catalytic activity">
    <reaction evidence="2">
        <text>Thiol-dependent hydrolysis of ester, thioester, amide, peptide and isopeptide bonds formed by the C-terminal Gly of ubiquitin (a 76-residue protein attached to proteins as an intracellular targeting signal).</text>
        <dbReference type="EC" id="3.4.19.12"/>
    </reaction>
</comment>
<keyword evidence="2" id="KW-0788">Thiol protease</keyword>
<comment type="function">
    <text evidence="2">Hydrolase that can remove 'Lys-48'-linked conjugated ubiquitin from proteins.</text>
</comment>
<sequence length="410" mass="45881">MAAQFTAQGGIPITPALAMELRQLVFGTSAIPMRAEWTQTPFLFGSPKDEYAYGLRSQRNATRGLLSVVQGFVLKNLLFGRKTTRAAALADPLSPTVDMQRDALVSALIEILRIIADKGKVVVVLPSPDECFVDHSALYFHDGVTEKLYLFTLNHSDELEFFIKRNYKVFTAEDSPGTLLFLYSAVLTRTMGRVRSDLDSTKTVPLTMTNNEEGSLMIVTLLLTGRATPYIHNGVINVGDESSYAVPQYGVLSRCVIGLLLWENEAGQNSLVVRQPGSRLKTPNYPIWITLCAGHYGVMFNRNADLLRNYHAESRFDLYYYSCSGREIIFSIDNRSYNDQALGMLERQMSSTESTSLSGKPKDDIGKEEVKEELAVNTPLQKLIHTKWEEAQVRFQAQPSTLSYLFSTQQ</sequence>
<reference evidence="5" key="1">
    <citation type="submission" date="2020-05" db="UniProtKB">
        <authorList>
            <consortium name="EnsemblMetazoa"/>
        </authorList>
    </citation>
    <scope>IDENTIFICATION</scope>
    <source>
        <strain evidence="5">USDA</strain>
    </source>
</reference>
<dbReference type="OrthoDB" id="10263628at2759"/>
<feature type="region of interest" description="Disordered" evidence="3">
    <location>
        <begin position="349"/>
        <end position="371"/>
    </location>
</feature>
<evidence type="ECO:0000256" key="2">
    <source>
        <dbReference type="RuleBase" id="RU367088"/>
    </source>
</evidence>
<feature type="compositionally biased region" description="Basic and acidic residues" evidence="3">
    <location>
        <begin position="360"/>
        <end position="371"/>
    </location>
</feature>